<evidence type="ECO:0000259" key="5">
    <source>
        <dbReference type="PROSITE" id="PS50001"/>
    </source>
</evidence>
<dbReference type="SUPFAM" id="SSF55550">
    <property type="entry name" value="SH2 domain"/>
    <property type="match status" value="1"/>
</dbReference>
<dbReference type="PRINTS" id="PR00401">
    <property type="entry name" value="SH2DOMAIN"/>
</dbReference>
<dbReference type="EMBL" id="EAAA01002731">
    <property type="status" value="NOT_ANNOTATED_CDS"/>
    <property type="molecule type" value="Genomic_DNA"/>
</dbReference>
<sequence length="231" mass="26704">MESIAKYDFKATAPDELSFRKSDILKVLNLEDDRNWCRAEIDGRMGLVPKNYIELKAHDWYHGKISRVKAEQSLNKPHYPDGAFLIRESESSPGDFSLSVKYGSAVQHFKVLRDGAGKYFLWVVKFSSLNELIKYHREQSISRTQQIMLVDLPVEMAVKNFKVQAAYDFRRQEPGELEFCQGDIITVTEWMDKNWWRGSVNNCTGIFPSNHVIVPPHIAQKMSNEPCQVPY</sequence>
<dbReference type="GeneTree" id="ENSGT00940000155738"/>
<reference evidence="8" key="1">
    <citation type="journal article" date="2002" name="Science">
        <title>The draft genome of Ciona intestinalis: insights into chordate and vertebrate origins.</title>
        <authorList>
            <person name="Dehal P."/>
            <person name="Satou Y."/>
            <person name="Campbell R.K."/>
            <person name="Chapman J."/>
            <person name="Degnan B."/>
            <person name="De Tomaso A."/>
            <person name="Davidson B."/>
            <person name="Di Gregorio A."/>
            <person name="Gelpke M."/>
            <person name="Goodstein D.M."/>
            <person name="Harafuji N."/>
            <person name="Hastings K.E."/>
            <person name="Ho I."/>
            <person name="Hotta K."/>
            <person name="Huang W."/>
            <person name="Kawashima T."/>
            <person name="Lemaire P."/>
            <person name="Martinez D."/>
            <person name="Meinertzhagen I.A."/>
            <person name="Necula S."/>
            <person name="Nonaka M."/>
            <person name="Putnam N."/>
            <person name="Rash S."/>
            <person name="Saiga H."/>
            <person name="Satake M."/>
            <person name="Terry A."/>
            <person name="Yamada L."/>
            <person name="Wang H.G."/>
            <person name="Awazu S."/>
            <person name="Azumi K."/>
            <person name="Boore J."/>
            <person name="Branno M."/>
            <person name="Chin-Bow S."/>
            <person name="DeSantis R."/>
            <person name="Doyle S."/>
            <person name="Francino P."/>
            <person name="Keys D.N."/>
            <person name="Haga S."/>
            <person name="Hayashi H."/>
            <person name="Hino K."/>
            <person name="Imai K.S."/>
            <person name="Inaba K."/>
            <person name="Kano S."/>
            <person name="Kobayashi K."/>
            <person name="Kobayashi M."/>
            <person name="Lee B.I."/>
            <person name="Makabe K.W."/>
            <person name="Manohar C."/>
            <person name="Matassi G."/>
            <person name="Medina M."/>
            <person name="Mochizuki Y."/>
            <person name="Mount S."/>
            <person name="Morishita T."/>
            <person name="Miura S."/>
            <person name="Nakayama A."/>
            <person name="Nishizaka S."/>
            <person name="Nomoto H."/>
            <person name="Ohta F."/>
            <person name="Oishi K."/>
            <person name="Rigoutsos I."/>
            <person name="Sano M."/>
            <person name="Sasaki A."/>
            <person name="Sasakura Y."/>
            <person name="Shoguchi E."/>
            <person name="Shin-i T."/>
            <person name="Spagnuolo A."/>
            <person name="Stainier D."/>
            <person name="Suzuki M.M."/>
            <person name="Tassy O."/>
            <person name="Takatori N."/>
            <person name="Tokuoka M."/>
            <person name="Yagi K."/>
            <person name="Yoshizaki F."/>
            <person name="Wada S."/>
            <person name="Zhang C."/>
            <person name="Hyatt P.D."/>
            <person name="Larimer F."/>
            <person name="Detter C."/>
            <person name="Doggett N."/>
            <person name="Glavina T."/>
            <person name="Hawkins T."/>
            <person name="Richardson P."/>
            <person name="Lucas S."/>
            <person name="Kohara Y."/>
            <person name="Levine M."/>
            <person name="Satoh N."/>
            <person name="Rokhsar D.S."/>
        </authorList>
    </citation>
    <scope>NUCLEOTIDE SEQUENCE [LARGE SCALE GENOMIC DNA]</scope>
</reference>
<evidence type="ECO:0000256" key="2">
    <source>
        <dbReference type="ARBA" id="ARBA00022999"/>
    </source>
</evidence>
<dbReference type="PROSITE" id="PS50001">
    <property type="entry name" value="SH2"/>
    <property type="match status" value="1"/>
</dbReference>
<dbReference type="Pfam" id="PF00018">
    <property type="entry name" value="SH3_1"/>
    <property type="match status" value="2"/>
</dbReference>
<gene>
    <name evidence="7" type="primary">LOC100183719</name>
</gene>
<dbReference type="InterPro" id="IPR036860">
    <property type="entry name" value="SH2_dom_sf"/>
</dbReference>
<dbReference type="GO" id="GO:0005737">
    <property type="term" value="C:cytoplasm"/>
    <property type="evidence" value="ECO:0000318"/>
    <property type="project" value="GO_Central"/>
</dbReference>
<dbReference type="Gene3D" id="2.30.30.40">
    <property type="entry name" value="SH3 Domains"/>
    <property type="match status" value="2"/>
</dbReference>
<dbReference type="SMART" id="SM00252">
    <property type="entry name" value="SH2"/>
    <property type="match status" value="1"/>
</dbReference>
<dbReference type="SUPFAM" id="SSF50044">
    <property type="entry name" value="SH3-domain"/>
    <property type="match status" value="2"/>
</dbReference>
<dbReference type="GO" id="GO:0008180">
    <property type="term" value="C:COP9 signalosome"/>
    <property type="evidence" value="ECO:0000318"/>
    <property type="project" value="GO_Central"/>
</dbReference>
<evidence type="ECO:0000256" key="3">
    <source>
        <dbReference type="PROSITE-ProRule" id="PRU00191"/>
    </source>
</evidence>
<dbReference type="GO" id="GO:0005154">
    <property type="term" value="F:epidermal growth factor receptor binding"/>
    <property type="evidence" value="ECO:0000318"/>
    <property type="project" value="GO_Central"/>
</dbReference>
<accession>H2XU01</accession>
<evidence type="ECO:0000256" key="4">
    <source>
        <dbReference type="PROSITE-ProRule" id="PRU00192"/>
    </source>
</evidence>
<feature type="domain" description="SH3" evidence="6">
    <location>
        <begin position="1"/>
        <end position="58"/>
    </location>
</feature>
<dbReference type="InterPro" id="IPR036028">
    <property type="entry name" value="SH3-like_dom_sf"/>
</dbReference>
<evidence type="ECO:0000313" key="7">
    <source>
        <dbReference type="Ensembl" id="ENSCINP00000033135.1"/>
    </source>
</evidence>
<dbReference type="InterPro" id="IPR000980">
    <property type="entry name" value="SH2"/>
</dbReference>
<dbReference type="GO" id="GO:0005886">
    <property type="term" value="C:plasma membrane"/>
    <property type="evidence" value="ECO:0000318"/>
    <property type="project" value="GO_Central"/>
</dbReference>
<reference evidence="7" key="4">
    <citation type="submission" date="2025-09" db="UniProtKB">
        <authorList>
            <consortium name="Ensembl"/>
        </authorList>
    </citation>
    <scope>IDENTIFICATION</scope>
</reference>
<dbReference type="GO" id="GO:0005654">
    <property type="term" value="C:nucleoplasm"/>
    <property type="evidence" value="ECO:0000318"/>
    <property type="project" value="GO_Central"/>
</dbReference>
<dbReference type="CDD" id="cd11804">
    <property type="entry name" value="SH3_GRB2_like_N"/>
    <property type="match status" value="1"/>
</dbReference>
<reference evidence="7" key="2">
    <citation type="journal article" date="2008" name="Genome Biol.">
        <title>Improved genome assembly and evidence-based global gene model set for the chordate Ciona intestinalis: new insight into intron and operon populations.</title>
        <authorList>
            <person name="Satou Y."/>
            <person name="Mineta K."/>
            <person name="Ogasawara M."/>
            <person name="Sasakura Y."/>
            <person name="Shoguchi E."/>
            <person name="Ueno K."/>
            <person name="Yamada L."/>
            <person name="Matsumoto J."/>
            <person name="Wasserscheid J."/>
            <person name="Dewar K."/>
            <person name="Wiley G.B."/>
            <person name="Macmil S.L."/>
            <person name="Roe B.A."/>
            <person name="Zeller R.W."/>
            <person name="Hastings K.E."/>
            <person name="Lemaire P."/>
            <person name="Lindquist E."/>
            <person name="Endo T."/>
            <person name="Hotta K."/>
            <person name="Inaba K."/>
        </authorList>
    </citation>
    <scope>NUCLEOTIDE SEQUENCE [LARGE SCALE GENOMIC DNA]</scope>
    <source>
        <strain evidence="7">wild type</strain>
    </source>
</reference>
<dbReference type="GO" id="GO:0043408">
    <property type="term" value="P:regulation of MAPK cascade"/>
    <property type="evidence" value="ECO:0000318"/>
    <property type="project" value="GO_Central"/>
</dbReference>
<dbReference type="OMA" id="IRMRECP"/>
<dbReference type="EMBL" id="EAAA01002732">
    <property type="status" value="NOT_ANNOTATED_CDS"/>
    <property type="molecule type" value="Genomic_DNA"/>
</dbReference>
<keyword evidence="1 4" id="KW-0728">SH3 domain</keyword>
<dbReference type="CDD" id="cd09941">
    <property type="entry name" value="SH2_Grb2_like"/>
    <property type="match status" value="1"/>
</dbReference>
<dbReference type="InterPro" id="IPR001452">
    <property type="entry name" value="SH3_domain"/>
</dbReference>
<feature type="domain" description="SH2" evidence="5">
    <location>
        <begin position="60"/>
        <end position="154"/>
    </location>
</feature>
<dbReference type="GO" id="GO:0007165">
    <property type="term" value="P:signal transduction"/>
    <property type="evidence" value="ECO:0000318"/>
    <property type="project" value="GO_Central"/>
</dbReference>
<dbReference type="PRINTS" id="PR00499">
    <property type="entry name" value="P67PHOX"/>
</dbReference>
<evidence type="ECO:0000259" key="6">
    <source>
        <dbReference type="PROSITE" id="PS50002"/>
    </source>
</evidence>
<organism evidence="7 8">
    <name type="scientific">Ciona intestinalis</name>
    <name type="common">Transparent sea squirt</name>
    <name type="synonym">Ascidia intestinalis</name>
    <dbReference type="NCBI Taxonomy" id="7719"/>
    <lineage>
        <taxon>Eukaryota</taxon>
        <taxon>Metazoa</taxon>
        <taxon>Chordata</taxon>
        <taxon>Tunicata</taxon>
        <taxon>Ascidiacea</taxon>
        <taxon>Phlebobranchia</taxon>
        <taxon>Cionidae</taxon>
        <taxon>Ciona</taxon>
    </lineage>
</organism>
<dbReference type="AlphaFoldDB" id="H2XU01"/>
<proteinExistence type="predicted"/>
<keyword evidence="2 3" id="KW-0727">SH2 domain</keyword>
<dbReference type="SMART" id="SM00326">
    <property type="entry name" value="SH3"/>
    <property type="match status" value="2"/>
</dbReference>
<dbReference type="EMBL" id="EAAA01002733">
    <property type="status" value="NOT_ANNOTATED_CDS"/>
    <property type="molecule type" value="Genomic_DNA"/>
</dbReference>
<dbReference type="PRINTS" id="PR00452">
    <property type="entry name" value="SH3DOMAIN"/>
</dbReference>
<reference evidence="7" key="3">
    <citation type="submission" date="2025-08" db="UniProtKB">
        <authorList>
            <consortium name="Ensembl"/>
        </authorList>
    </citation>
    <scope>IDENTIFICATION</scope>
</reference>
<evidence type="ECO:0000313" key="8">
    <source>
        <dbReference type="Proteomes" id="UP000008144"/>
    </source>
</evidence>
<protein>
    <submittedName>
        <fullName evidence="7">Protein enhancer of sevenless 2B</fullName>
    </submittedName>
</protein>
<dbReference type="Gene3D" id="3.30.505.10">
    <property type="entry name" value="SH2 domain"/>
    <property type="match status" value="1"/>
</dbReference>
<evidence type="ECO:0000256" key="1">
    <source>
        <dbReference type="ARBA" id="ARBA00022443"/>
    </source>
</evidence>
<dbReference type="STRING" id="7719.ENSCINP00000033135"/>
<dbReference type="FunCoup" id="H2XU01">
    <property type="interactions" value="153"/>
</dbReference>
<dbReference type="Proteomes" id="UP000008144">
    <property type="component" value="Chromosome 8"/>
</dbReference>
<dbReference type="InParanoid" id="H2XU01"/>
<dbReference type="PROSITE" id="PS50002">
    <property type="entry name" value="SH3"/>
    <property type="match status" value="2"/>
</dbReference>
<dbReference type="Ensembl" id="ENSCINT00000035968.1">
    <property type="protein sequence ID" value="ENSCINP00000033135.1"/>
    <property type="gene ID" value="ENSCING00000005670.3"/>
</dbReference>
<feature type="domain" description="SH3" evidence="6">
    <location>
        <begin position="158"/>
        <end position="217"/>
    </location>
</feature>
<dbReference type="GO" id="GO:0001784">
    <property type="term" value="F:phosphotyrosine residue binding"/>
    <property type="evidence" value="ECO:0000318"/>
    <property type="project" value="GO_Central"/>
</dbReference>
<dbReference type="InterPro" id="IPR043539">
    <property type="entry name" value="Grb2-like"/>
</dbReference>
<dbReference type="CDD" id="cd11805">
    <property type="entry name" value="SH3_GRB2_like_C"/>
    <property type="match status" value="1"/>
</dbReference>
<keyword evidence="8" id="KW-1185">Reference proteome</keyword>
<name>H2XU01_CIOIN</name>
<dbReference type="PANTHER" id="PTHR46037">
    <property type="entry name" value="PROTEIN ENHANCER OF SEVENLESS 2B"/>
    <property type="match status" value="1"/>
</dbReference>
<dbReference type="Pfam" id="PF00017">
    <property type="entry name" value="SH2"/>
    <property type="match status" value="1"/>
</dbReference>